<evidence type="ECO:0000256" key="1">
    <source>
        <dbReference type="ARBA" id="ARBA00001964"/>
    </source>
</evidence>
<dbReference type="InterPro" id="IPR005475">
    <property type="entry name" value="Transketolase-like_Pyr-bd"/>
</dbReference>
<dbReference type="PANTHER" id="PTHR43257">
    <property type="entry name" value="PYRUVATE DEHYDROGENASE E1 COMPONENT BETA SUBUNIT"/>
    <property type="match status" value="1"/>
</dbReference>
<evidence type="ECO:0000256" key="5">
    <source>
        <dbReference type="ARBA" id="ARBA00023002"/>
    </source>
</evidence>
<dbReference type="PANTHER" id="PTHR43257:SF2">
    <property type="entry name" value="PYRUVATE DEHYDROGENASE E1 COMPONENT SUBUNIT BETA"/>
    <property type="match status" value="1"/>
</dbReference>
<dbReference type="InterPro" id="IPR033248">
    <property type="entry name" value="Transketolase_C"/>
</dbReference>
<dbReference type="SUPFAM" id="SSF52518">
    <property type="entry name" value="Thiamin diphosphate-binding fold (THDP-binding)"/>
    <property type="match status" value="2"/>
</dbReference>
<organism evidence="8 9">
    <name type="scientific">Rhizobium loti</name>
    <name type="common">Mesorhizobium loti</name>
    <dbReference type="NCBI Taxonomy" id="381"/>
    <lineage>
        <taxon>Bacteria</taxon>
        <taxon>Pseudomonadati</taxon>
        <taxon>Pseudomonadota</taxon>
        <taxon>Alphaproteobacteria</taxon>
        <taxon>Hyphomicrobiales</taxon>
        <taxon>Phyllobacteriaceae</taxon>
        <taxon>Mesorhizobium</taxon>
    </lineage>
</organism>
<evidence type="ECO:0000256" key="6">
    <source>
        <dbReference type="ARBA" id="ARBA00023052"/>
    </source>
</evidence>
<dbReference type="AlphaFoldDB" id="A0A6M7TSR7"/>
<dbReference type="InterPro" id="IPR029061">
    <property type="entry name" value="THDP-binding"/>
</dbReference>
<evidence type="ECO:0000256" key="7">
    <source>
        <dbReference type="ARBA" id="ARBA00030680"/>
    </source>
</evidence>
<dbReference type="InterPro" id="IPR001017">
    <property type="entry name" value="DH_E1"/>
</dbReference>
<protein>
    <recommendedName>
        <fullName evidence="4">2-oxoglutarate dehydrogenase E1 component</fullName>
    </recommendedName>
    <alternativeName>
        <fullName evidence="7">Alpha-ketoglutarate dehydrogenase</fullName>
    </alternativeName>
</protein>
<dbReference type="EMBL" id="LYTK01000012">
    <property type="protein sequence ID" value="OBQ64810.1"/>
    <property type="molecule type" value="Genomic_DNA"/>
</dbReference>
<reference evidence="8 9" key="1">
    <citation type="submission" date="2016-05" db="EMBL/GenBank/DDBJ databases">
        <authorList>
            <person name="Ramsay J.P."/>
        </authorList>
    </citation>
    <scope>NUCLEOTIDE SEQUENCE [LARGE SCALE GENOMIC DNA]</scope>
    <source>
        <strain evidence="8 9">NZP2042</strain>
    </source>
</reference>
<dbReference type="Proteomes" id="UP000093737">
    <property type="component" value="Unassembled WGS sequence"/>
</dbReference>
<gene>
    <name evidence="8" type="ORF">A8145_11120</name>
</gene>
<dbReference type="Pfam" id="PF02779">
    <property type="entry name" value="Transket_pyr"/>
    <property type="match status" value="1"/>
</dbReference>
<dbReference type="CDD" id="cd02000">
    <property type="entry name" value="TPP_E1_PDC_ADC_BCADC"/>
    <property type="match status" value="1"/>
</dbReference>
<evidence type="ECO:0000313" key="9">
    <source>
        <dbReference type="Proteomes" id="UP000093737"/>
    </source>
</evidence>
<dbReference type="Gene3D" id="3.40.50.920">
    <property type="match status" value="1"/>
</dbReference>
<dbReference type="SUPFAM" id="SSF52922">
    <property type="entry name" value="TK C-terminal domain-like"/>
    <property type="match status" value="1"/>
</dbReference>
<keyword evidence="6" id="KW-0786">Thiamine pyrophosphate</keyword>
<evidence type="ECO:0000256" key="3">
    <source>
        <dbReference type="ARBA" id="ARBA00011301"/>
    </source>
</evidence>
<comment type="caution">
    <text evidence="8">The sequence shown here is derived from an EMBL/GenBank/DDBJ whole genome shotgun (WGS) entry which is preliminary data.</text>
</comment>
<dbReference type="RefSeq" id="WP_056569387.1">
    <property type="nucleotide sequence ID" value="NZ_CP033334.1"/>
</dbReference>
<evidence type="ECO:0000313" key="8">
    <source>
        <dbReference type="EMBL" id="OBQ64810.1"/>
    </source>
</evidence>
<proteinExistence type="predicted"/>
<comment type="function">
    <text evidence="2">E1 component of the 2-oxoglutarate dehydrogenase (OGDH) complex which catalyzes the decarboxylation of 2-oxoglutarate, the first step in the conversion of 2-oxoglutarate to succinyl-CoA and CO(2).</text>
</comment>
<comment type="subunit">
    <text evidence="3">Homodimer. Part of the 2-oxoglutarate dehydrogenase (OGDH) complex composed of E1 (2-oxoglutarate dehydrogenase), E2 (dihydrolipoamide succinyltransferase) and E3 (dihydrolipoamide dehydrogenase); the complex contains multiple copies of the three enzymatic components (E1, E2 and E3).</text>
</comment>
<dbReference type="Pfam" id="PF00676">
    <property type="entry name" value="E1_dh"/>
    <property type="match status" value="1"/>
</dbReference>
<dbReference type="SMART" id="SM00861">
    <property type="entry name" value="Transket_pyr"/>
    <property type="match status" value="1"/>
</dbReference>
<evidence type="ECO:0000256" key="2">
    <source>
        <dbReference type="ARBA" id="ARBA00003906"/>
    </source>
</evidence>
<evidence type="ECO:0000256" key="4">
    <source>
        <dbReference type="ARBA" id="ARBA00013321"/>
    </source>
</evidence>
<name>A0A6M7TSR7_RHILI</name>
<comment type="cofactor">
    <cofactor evidence="1">
        <name>thiamine diphosphate</name>
        <dbReference type="ChEBI" id="CHEBI:58937"/>
    </cofactor>
</comment>
<dbReference type="InterPro" id="IPR009014">
    <property type="entry name" value="Transketo_C/PFOR_II"/>
</dbReference>
<dbReference type="Pfam" id="PF02780">
    <property type="entry name" value="Transketolase_C"/>
    <property type="match status" value="1"/>
</dbReference>
<accession>A0A6M7TSR7</accession>
<dbReference type="Gene3D" id="3.40.50.970">
    <property type="match status" value="2"/>
</dbReference>
<keyword evidence="5" id="KW-0560">Oxidoreductase</keyword>
<dbReference type="GO" id="GO:0016624">
    <property type="term" value="F:oxidoreductase activity, acting on the aldehyde or oxo group of donors, disulfide as acceptor"/>
    <property type="evidence" value="ECO:0007669"/>
    <property type="project" value="InterPro"/>
</dbReference>
<sequence length="724" mass="78043">MVQQTAIQPSAPWLRLDVDESDWNAAEVSNLVRWYHQMLLIRRFEEKVLDLANAGLVHGPAHASIGQEATAVGAMSMLGTGDRINGTHRAHHQVLAKLVNAQTPAGFNPLHDAFSADMQGSVRGLMAEIMGLNAGYCGGRGGSMHMRDDASGIPGTSAIIGGNLPHAAGYALADKLLGTGNISVAFFGDGTMMAGPAYEAMNIAALYRLPVIFFAENNFYAVSTHVNEQTRETRLASRGPMLGFRGIECDGMDVVAVHHAMREARRVIEEDGGPVLVEAICYRFLHQSGARPGSEFGYRTRAEEDVWKARDPLATMAARLKTMGILDASDLATLDQRVMEVVNTAADSLTEMSGNALRIPDHLWPSPDEVDDQIRGDLSELRDERFLEIEDVPPAETRPVKFMVAASDVIARAMEQDPRIIIMGEDVHRLRGGVSGATKGALERWPERVLAMPIAENGFVGVALGAALCGLRPIVEIMFGDFCLVAADQLFNAVSKVRHMFGGGFPVPIVVRVRVSPHTGYGSQHSGDPSGLFALYPGWRIVAPTTPFDYVGLMNSALKCDDPVVVIEHVELFPSEGPVPTDDRDYCVRLGKAKIVRPGSACTLLTSASMVSVARQVAEETGVDAEIIDLRSLDPTGLDWQLVEASIRKTNRVAVVEQVQRGLSLGGRLTQEIQDRVFDYLDHQVLHVTGSLSAPVVSAPLNRAALGGADKLKAALRSLTGVSG</sequence>